<name>A0ABY2KPG3_9RHOB</name>
<dbReference type="InterPro" id="IPR018640">
    <property type="entry name" value="DUF2063"/>
</dbReference>
<evidence type="ECO:0000259" key="1">
    <source>
        <dbReference type="Pfam" id="PF09836"/>
    </source>
</evidence>
<proteinExistence type="predicted"/>
<comment type="caution">
    <text evidence="2">The sequence shown here is derived from an EMBL/GenBank/DDBJ whole genome shotgun (WGS) entry which is preliminary data.</text>
</comment>
<dbReference type="EMBL" id="RPEM01000008">
    <property type="protein sequence ID" value="TGD42743.1"/>
    <property type="molecule type" value="Genomic_DNA"/>
</dbReference>
<protein>
    <submittedName>
        <fullName evidence="2">DUF2063 domain-containing protein</fullName>
    </submittedName>
</protein>
<evidence type="ECO:0000313" key="3">
    <source>
        <dbReference type="Proteomes" id="UP000297741"/>
    </source>
</evidence>
<dbReference type="InterPro" id="IPR044922">
    <property type="entry name" value="DUF2063_N_sf"/>
</dbReference>
<dbReference type="RefSeq" id="WP_135432119.1">
    <property type="nucleotide sequence ID" value="NZ_RPEM01000008.1"/>
</dbReference>
<sequence length="242" mass="25432">MSQSVFAHAVLTPEAPVPPGLVDPLGRPAPRRFDVYRNNVAVSLVAALEEGFPVVRQLVGEAFFAAMALVFLRAHPPQGPVLSGYGAAFPTFLEQFPPVAHLGYLPDMARLELLLRDSYHAADAVPVAADALAALPVAALLASRTLLAPSLRLLPSRWPVQAIWCAHHDGSADAPMQAGDVVVLRAEFDPRPHLLPAGGLAVIKGLQAGLTLEAALDAAPGTDLAGVLTLLLGARAIVEVRR</sequence>
<dbReference type="Pfam" id="PF09836">
    <property type="entry name" value="DUF2063"/>
    <property type="match status" value="1"/>
</dbReference>
<organism evidence="2 3">
    <name type="scientific">Pseudotabrizicola sediminis</name>
    <dbReference type="NCBI Taxonomy" id="2486418"/>
    <lineage>
        <taxon>Bacteria</taxon>
        <taxon>Pseudomonadati</taxon>
        <taxon>Pseudomonadota</taxon>
        <taxon>Alphaproteobacteria</taxon>
        <taxon>Rhodobacterales</taxon>
        <taxon>Paracoccaceae</taxon>
        <taxon>Pseudotabrizicola</taxon>
    </lineage>
</organism>
<reference evidence="2 3" key="1">
    <citation type="submission" date="2018-11" db="EMBL/GenBank/DDBJ databases">
        <title>Tabrizicola sp. isolated from sediment of alpine lake.</title>
        <authorList>
            <person name="Liu Z."/>
        </authorList>
    </citation>
    <scope>NUCLEOTIDE SEQUENCE [LARGE SCALE GENOMIC DNA]</scope>
    <source>
        <strain evidence="2 3">DRYC-M-16</strain>
    </source>
</reference>
<evidence type="ECO:0000313" key="2">
    <source>
        <dbReference type="EMBL" id="TGD42743.1"/>
    </source>
</evidence>
<gene>
    <name evidence="2" type="ORF">EEB11_13530</name>
</gene>
<keyword evidence="3" id="KW-1185">Reference proteome</keyword>
<dbReference type="Proteomes" id="UP000297741">
    <property type="component" value="Unassembled WGS sequence"/>
</dbReference>
<dbReference type="Gene3D" id="1.10.150.690">
    <property type="entry name" value="DUF2063"/>
    <property type="match status" value="1"/>
</dbReference>
<feature type="domain" description="Putative DNA-binding" evidence="1">
    <location>
        <begin position="3"/>
        <end position="93"/>
    </location>
</feature>
<accession>A0ABY2KPG3</accession>